<dbReference type="InterPro" id="IPR000504">
    <property type="entry name" value="RRM_dom"/>
</dbReference>
<keyword evidence="5 10" id="KW-0694">RNA-binding</keyword>
<comment type="subunit">
    <text evidence="9">Interacts with the poly(A) tail of mRNA in nucleus.</text>
</comment>
<dbReference type="PANTHER" id="PTHR47640">
    <property type="entry name" value="TRNA SELENOCYSTEINE 1-ASSOCIATED PROTEIN 1-RELATED-RELATED"/>
    <property type="match status" value="1"/>
</dbReference>
<dbReference type="InterPro" id="IPR050825">
    <property type="entry name" value="RBM42_RBP45_47-like"/>
</dbReference>
<comment type="subcellular location">
    <subcellularLocation>
        <location evidence="2">Cytoplasmic granule</location>
    </subcellularLocation>
    <subcellularLocation>
        <location evidence="1">Nucleus</location>
    </subcellularLocation>
</comment>
<dbReference type="Pfam" id="PF00076">
    <property type="entry name" value="RRM_1"/>
    <property type="match status" value="3"/>
</dbReference>
<dbReference type="SUPFAM" id="SSF54928">
    <property type="entry name" value="RNA-binding domain, RBD"/>
    <property type="match status" value="3"/>
</dbReference>
<dbReference type="Proteomes" id="UP000825935">
    <property type="component" value="Chromosome 3"/>
</dbReference>
<dbReference type="Gene3D" id="3.30.70.330">
    <property type="match status" value="3"/>
</dbReference>
<evidence type="ECO:0000313" key="14">
    <source>
        <dbReference type="Proteomes" id="UP000825935"/>
    </source>
</evidence>
<organism evidence="13 14">
    <name type="scientific">Ceratopteris richardii</name>
    <name type="common">Triangle waterfern</name>
    <dbReference type="NCBI Taxonomy" id="49495"/>
    <lineage>
        <taxon>Eukaryota</taxon>
        <taxon>Viridiplantae</taxon>
        <taxon>Streptophyta</taxon>
        <taxon>Embryophyta</taxon>
        <taxon>Tracheophyta</taxon>
        <taxon>Polypodiopsida</taxon>
        <taxon>Polypodiidae</taxon>
        <taxon>Polypodiales</taxon>
        <taxon>Pteridineae</taxon>
        <taxon>Pteridaceae</taxon>
        <taxon>Parkerioideae</taxon>
        <taxon>Ceratopteris</taxon>
    </lineage>
</organism>
<dbReference type="PROSITE" id="PS50102">
    <property type="entry name" value="RRM"/>
    <property type="match status" value="3"/>
</dbReference>
<dbReference type="GO" id="GO:0003729">
    <property type="term" value="F:mRNA binding"/>
    <property type="evidence" value="ECO:0007669"/>
    <property type="project" value="InterPro"/>
</dbReference>
<protein>
    <recommendedName>
        <fullName evidence="12">RRM domain-containing protein</fullName>
    </recommendedName>
</protein>
<evidence type="ECO:0000256" key="10">
    <source>
        <dbReference type="PROSITE-ProRule" id="PRU00176"/>
    </source>
</evidence>
<dbReference type="GO" id="GO:0006397">
    <property type="term" value="P:mRNA processing"/>
    <property type="evidence" value="ECO:0007669"/>
    <property type="project" value="UniProtKB-KW"/>
</dbReference>
<dbReference type="EMBL" id="CM035408">
    <property type="protein sequence ID" value="KAH7440854.1"/>
    <property type="molecule type" value="Genomic_DNA"/>
</dbReference>
<keyword evidence="4" id="KW-0677">Repeat</keyword>
<feature type="domain" description="RRM" evidence="12">
    <location>
        <begin position="68"/>
        <end position="148"/>
    </location>
</feature>
<evidence type="ECO:0000313" key="13">
    <source>
        <dbReference type="EMBL" id="KAH7440854.1"/>
    </source>
</evidence>
<evidence type="ECO:0000256" key="1">
    <source>
        <dbReference type="ARBA" id="ARBA00004123"/>
    </source>
</evidence>
<dbReference type="OMA" id="PAMMANE"/>
<dbReference type="FunFam" id="3.30.70.330:FF:000405">
    <property type="entry name" value="polyadenylate-binding protein RBP45"/>
    <property type="match status" value="1"/>
</dbReference>
<evidence type="ECO:0000256" key="7">
    <source>
        <dbReference type="ARBA" id="ARBA00057395"/>
    </source>
</evidence>
<dbReference type="InterPro" id="IPR035979">
    <property type="entry name" value="RBD_domain_sf"/>
</dbReference>
<keyword evidence="6" id="KW-0539">Nucleus</keyword>
<proteinExistence type="inferred from homology"/>
<dbReference type="PANTHER" id="PTHR47640:SF10">
    <property type="entry name" value="TRNA SELENOCYSTEINE 1-ASSOCIATED PROTEIN 1-RELATED"/>
    <property type="match status" value="1"/>
</dbReference>
<feature type="region of interest" description="Disordered" evidence="11">
    <location>
        <begin position="1"/>
        <end position="62"/>
    </location>
</feature>
<dbReference type="FunFam" id="3.30.70.330:FF:000103">
    <property type="entry name" value="Polyadenylate-binding protein RBP47B"/>
    <property type="match status" value="1"/>
</dbReference>
<feature type="domain" description="RRM" evidence="12">
    <location>
        <begin position="160"/>
        <end position="239"/>
    </location>
</feature>
<evidence type="ECO:0000256" key="3">
    <source>
        <dbReference type="ARBA" id="ARBA00022664"/>
    </source>
</evidence>
<keyword evidence="3" id="KW-0507">mRNA processing</keyword>
<evidence type="ECO:0000256" key="6">
    <source>
        <dbReference type="ARBA" id="ARBA00023242"/>
    </source>
</evidence>
<dbReference type="AlphaFoldDB" id="A0A8T2V4U6"/>
<evidence type="ECO:0000256" key="9">
    <source>
        <dbReference type="ARBA" id="ARBA00063471"/>
    </source>
</evidence>
<comment type="similarity">
    <text evidence="8">Belongs to the polyadenylate-binding RBP47 family.</text>
</comment>
<keyword evidence="14" id="KW-1185">Reference proteome</keyword>
<dbReference type="SMART" id="SM00360">
    <property type="entry name" value="RRM"/>
    <property type="match status" value="3"/>
</dbReference>
<dbReference type="InterPro" id="IPR012677">
    <property type="entry name" value="Nucleotide-bd_a/b_plait_sf"/>
</dbReference>
<feature type="domain" description="RRM" evidence="12">
    <location>
        <begin position="276"/>
        <end position="348"/>
    </location>
</feature>
<evidence type="ECO:0000256" key="5">
    <source>
        <dbReference type="ARBA" id="ARBA00022884"/>
    </source>
</evidence>
<dbReference type="GO" id="GO:0005829">
    <property type="term" value="C:cytosol"/>
    <property type="evidence" value="ECO:0007669"/>
    <property type="project" value="TreeGrafter"/>
</dbReference>
<evidence type="ECO:0000259" key="12">
    <source>
        <dbReference type="PROSITE" id="PS50102"/>
    </source>
</evidence>
<dbReference type="FunFam" id="3.30.70.330:FF:000144">
    <property type="entry name" value="Polyadenylate-binding protein RBP47B"/>
    <property type="match status" value="1"/>
</dbReference>
<feature type="compositionally biased region" description="Polar residues" evidence="11">
    <location>
        <begin position="43"/>
        <end position="62"/>
    </location>
</feature>
<sequence length="410" mass="45404">MYVHLSSQRTRTTMQHSGAAVGPSADGTMTDPQSAVPPPAQITPGTEPSQPNPQRSVPQKSLNPEEVRTLWVGDLQFWMDEHYIANCFAHTGEVVSAKIIRNKQTLASEGYGFVEFISHSSAERILNTFNGSIMPQTDQVFRLNWASFGMGERRMEGSDLSIFVGDLASDVTDQLLQETFKSRYPSVRGARVVTDTFTGRSKGYGFVRFGDDTERANAMTEMNGVYCSSRPMRISVATPKKALNQQQQYNSKVSFPHQGYGIAAQDFSSENDPNNTTVFVGGLDSNVKDQELRTIFGQYGELVSVKIPAGKGCGFVQFVNRSAAEEAIQKLHGSLIGQHAVRLSWGRSPVNRQPFYNGGWNQMQSDPSPQWNPGYFTYSQGYYGYPAPQDGFAYVYSGYPGYSLYPQQVS</sequence>
<name>A0A8T2V4U6_CERRI</name>
<reference evidence="13" key="1">
    <citation type="submission" date="2021-08" db="EMBL/GenBank/DDBJ databases">
        <title>WGS assembly of Ceratopteris richardii.</title>
        <authorList>
            <person name="Marchant D.B."/>
            <person name="Chen G."/>
            <person name="Jenkins J."/>
            <person name="Shu S."/>
            <person name="Leebens-Mack J."/>
            <person name="Grimwood J."/>
            <person name="Schmutz J."/>
            <person name="Soltis P."/>
            <person name="Soltis D."/>
            <person name="Chen Z.-H."/>
        </authorList>
    </citation>
    <scope>NUCLEOTIDE SEQUENCE</scope>
    <source>
        <strain evidence="13">Whitten #5841</strain>
        <tissue evidence="13">Leaf</tissue>
    </source>
</reference>
<dbReference type="CDD" id="cd12345">
    <property type="entry name" value="RRM2_SECp43_like"/>
    <property type="match status" value="1"/>
</dbReference>
<evidence type="ECO:0000256" key="2">
    <source>
        <dbReference type="ARBA" id="ARBA00004463"/>
    </source>
</evidence>
<comment type="caution">
    <text evidence="13">The sequence shown here is derived from an EMBL/GenBank/DDBJ whole genome shotgun (WGS) entry which is preliminary data.</text>
</comment>
<accession>A0A8T2V4U6</accession>
<comment type="function">
    <text evidence="7">Heterogeneous nuclear ribonucleoprotein (hnRNP)-protein binding the poly(A) tail of mRNA and probably involved in some steps of pre-mRNA maturation.</text>
</comment>
<dbReference type="CDD" id="cd12344">
    <property type="entry name" value="RRM1_SECp43_like"/>
    <property type="match status" value="1"/>
</dbReference>
<evidence type="ECO:0000256" key="4">
    <source>
        <dbReference type="ARBA" id="ARBA00022737"/>
    </source>
</evidence>
<dbReference type="OrthoDB" id="446113at2759"/>
<evidence type="ECO:0000256" key="8">
    <source>
        <dbReference type="ARBA" id="ARBA00061069"/>
    </source>
</evidence>
<feature type="compositionally biased region" description="Polar residues" evidence="11">
    <location>
        <begin position="1"/>
        <end position="16"/>
    </location>
</feature>
<evidence type="ECO:0000256" key="11">
    <source>
        <dbReference type="SAM" id="MobiDB-lite"/>
    </source>
</evidence>
<gene>
    <name evidence="13" type="ORF">KP509_03G014200</name>
</gene>
<dbReference type="GO" id="GO:0005634">
    <property type="term" value="C:nucleus"/>
    <property type="evidence" value="ECO:0007669"/>
    <property type="project" value="UniProtKB-SubCell"/>
</dbReference>